<evidence type="ECO:0000313" key="2">
    <source>
        <dbReference type="Proteomes" id="UP000807306"/>
    </source>
</evidence>
<dbReference type="OrthoDB" id="194358at2759"/>
<proteinExistence type="predicted"/>
<reference evidence="1" key="1">
    <citation type="submission" date="2020-11" db="EMBL/GenBank/DDBJ databases">
        <authorList>
            <consortium name="DOE Joint Genome Institute"/>
            <person name="Ahrendt S."/>
            <person name="Riley R."/>
            <person name="Andreopoulos W."/>
            <person name="Labutti K."/>
            <person name="Pangilinan J."/>
            <person name="Ruiz-Duenas F.J."/>
            <person name="Barrasa J.M."/>
            <person name="Sanchez-Garcia M."/>
            <person name="Camarero S."/>
            <person name="Miyauchi S."/>
            <person name="Serrano A."/>
            <person name="Linde D."/>
            <person name="Babiker R."/>
            <person name="Drula E."/>
            <person name="Ayuso-Fernandez I."/>
            <person name="Pacheco R."/>
            <person name="Padilla G."/>
            <person name="Ferreira P."/>
            <person name="Barriuso J."/>
            <person name="Kellner H."/>
            <person name="Castanera R."/>
            <person name="Alfaro M."/>
            <person name="Ramirez L."/>
            <person name="Pisabarro A.G."/>
            <person name="Kuo A."/>
            <person name="Tritt A."/>
            <person name="Lipzen A."/>
            <person name="He G."/>
            <person name="Yan M."/>
            <person name="Ng V."/>
            <person name="Cullen D."/>
            <person name="Martin F."/>
            <person name="Rosso M.-N."/>
            <person name="Henrissat B."/>
            <person name="Hibbett D."/>
            <person name="Martinez A.T."/>
            <person name="Grigoriev I.V."/>
        </authorList>
    </citation>
    <scope>NUCLEOTIDE SEQUENCE</scope>
    <source>
        <strain evidence="1">CBS 506.95</strain>
    </source>
</reference>
<keyword evidence="2" id="KW-1185">Reference proteome</keyword>
<accession>A0A9P6JLP1</accession>
<gene>
    <name evidence="1" type="ORF">CPB83DRAFT_554040</name>
</gene>
<comment type="caution">
    <text evidence="1">The sequence shown here is derived from an EMBL/GenBank/DDBJ whole genome shotgun (WGS) entry which is preliminary data.</text>
</comment>
<organism evidence="1 2">
    <name type="scientific">Crepidotus variabilis</name>
    <dbReference type="NCBI Taxonomy" id="179855"/>
    <lineage>
        <taxon>Eukaryota</taxon>
        <taxon>Fungi</taxon>
        <taxon>Dikarya</taxon>
        <taxon>Basidiomycota</taxon>
        <taxon>Agaricomycotina</taxon>
        <taxon>Agaricomycetes</taxon>
        <taxon>Agaricomycetidae</taxon>
        <taxon>Agaricales</taxon>
        <taxon>Agaricineae</taxon>
        <taxon>Crepidotaceae</taxon>
        <taxon>Crepidotus</taxon>
    </lineage>
</organism>
<dbReference type="AlphaFoldDB" id="A0A9P6JLP1"/>
<evidence type="ECO:0008006" key="3">
    <source>
        <dbReference type="Google" id="ProtNLM"/>
    </source>
</evidence>
<protein>
    <recommendedName>
        <fullName evidence="3">MYND-type domain-containing protein</fullName>
    </recommendedName>
</protein>
<name>A0A9P6JLP1_9AGAR</name>
<dbReference type="Gene3D" id="6.10.140.2220">
    <property type="match status" value="1"/>
</dbReference>
<dbReference type="Proteomes" id="UP000807306">
    <property type="component" value="Unassembled WGS sequence"/>
</dbReference>
<sequence>MFDLNLANTCDNCDKHLAAIHGLSKEPVCDRCLDVTTLRTCDCHESRDCQKSHWREGHKEECAELLRVAELSESYGSIVVAQRRSIIRWSKKNRAILNAGSVFALEVGTTEDKSRRCSPL</sequence>
<dbReference type="EMBL" id="MU157885">
    <property type="protein sequence ID" value="KAF9525376.1"/>
    <property type="molecule type" value="Genomic_DNA"/>
</dbReference>
<evidence type="ECO:0000313" key="1">
    <source>
        <dbReference type="EMBL" id="KAF9525376.1"/>
    </source>
</evidence>